<dbReference type="Proteomes" id="UP000886595">
    <property type="component" value="Unassembled WGS sequence"/>
</dbReference>
<dbReference type="AlphaFoldDB" id="A0A8X8BA53"/>
<evidence type="ECO:0000313" key="3">
    <source>
        <dbReference type="EMBL" id="KAG2327112.1"/>
    </source>
</evidence>
<comment type="caution">
    <text evidence="3">The sequence shown here is derived from an EMBL/GenBank/DDBJ whole genome shotgun (WGS) entry which is preliminary data.</text>
</comment>
<evidence type="ECO:0000313" key="4">
    <source>
        <dbReference type="Proteomes" id="UP000886595"/>
    </source>
</evidence>
<dbReference type="PANTHER" id="PTHR33704:SF1">
    <property type="entry name" value="PROTEIN HEAT INTOLERANT 4-RELATED"/>
    <property type="match status" value="1"/>
</dbReference>
<dbReference type="Gene3D" id="6.10.250.2770">
    <property type="match status" value="1"/>
</dbReference>
<feature type="compositionally biased region" description="Basic and acidic residues" evidence="2">
    <location>
        <begin position="150"/>
        <end position="160"/>
    </location>
</feature>
<protein>
    <submittedName>
        <fullName evidence="3">Uncharacterized protein</fullName>
    </submittedName>
</protein>
<dbReference type="GO" id="GO:1900034">
    <property type="term" value="P:regulation of cellular response to heat"/>
    <property type="evidence" value="ECO:0007669"/>
    <property type="project" value="InterPro"/>
</dbReference>
<feature type="compositionally biased region" description="Low complexity" evidence="2">
    <location>
        <begin position="19"/>
        <end position="43"/>
    </location>
</feature>
<organism evidence="3 4">
    <name type="scientific">Brassica carinata</name>
    <name type="common">Ethiopian mustard</name>
    <name type="synonym">Abyssinian cabbage</name>
    <dbReference type="NCBI Taxonomy" id="52824"/>
    <lineage>
        <taxon>Eukaryota</taxon>
        <taxon>Viridiplantae</taxon>
        <taxon>Streptophyta</taxon>
        <taxon>Embryophyta</taxon>
        <taxon>Tracheophyta</taxon>
        <taxon>Spermatophyta</taxon>
        <taxon>Magnoliopsida</taxon>
        <taxon>eudicotyledons</taxon>
        <taxon>Gunneridae</taxon>
        <taxon>Pentapetalae</taxon>
        <taxon>rosids</taxon>
        <taxon>malvids</taxon>
        <taxon>Brassicales</taxon>
        <taxon>Brassicaceae</taxon>
        <taxon>Brassiceae</taxon>
        <taxon>Brassica</taxon>
    </lineage>
</organism>
<feature type="coiled-coil region" evidence="1">
    <location>
        <begin position="357"/>
        <end position="417"/>
    </location>
</feature>
<dbReference type="EMBL" id="JAAMPC010000002">
    <property type="protein sequence ID" value="KAG2327112.1"/>
    <property type="molecule type" value="Genomic_DNA"/>
</dbReference>
<feature type="compositionally biased region" description="Basic residues" evidence="2">
    <location>
        <begin position="1"/>
        <end position="10"/>
    </location>
</feature>
<feature type="compositionally biased region" description="Basic and acidic residues" evidence="2">
    <location>
        <begin position="110"/>
        <end position="121"/>
    </location>
</feature>
<proteinExistence type="predicted"/>
<name>A0A8X8BA53_BRACI</name>
<keyword evidence="1" id="KW-0175">Coiled coil</keyword>
<feature type="compositionally biased region" description="Basic and acidic residues" evidence="2">
    <location>
        <begin position="55"/>
        <end position="69"/>
    </location>
</feature>
<dbReference type="InterPro" id="IPR039313">
    <property type="entry name" value="HIT4"/>
</dbReference>
<feature type="compositionally biased region" description="Basic and acidic residues" evidence="2">
    <location>
        <begin position="85"/>
        <end position="100"/>
    </location>
</feature>
<keyword evidence="4" id="KW-1185">Reference proteome</keyword>
<evidence type="ECO:0000256" key="1">
    <source>
        <dbReference type="SAM" id="Coils"/>
    </source>
</evidence>
<dbReference type="OrthoDB" id="20554at2759"/>
<reference evidence="3 4" key="1">
    <citation type="submission" date="2020-02" db="EMBL/GenBank/DDBJ databases">
        <authorList>
            <person name="Ma Q."/>
            <person name="Huang Y."/>
            <person name="Song X."/>
            <person name="Pei D."/>
        </authorList>
    </citation>
    <scope>NUCLEOTIDE SEQUENCE [LARGE SCALE GENOMIC DNA]</scope>
    <source>
        <strain evidence="3">Sxm20200214</strain>
        <tissue evidence="3">Leaf</tissue>
    </source>
</reference>
<evidence type="ECO:0000256" key="2">
    <source>
        <dbReference type="SAM" id="MobiDB-lite"/>
    </source>
</evidence>
<feature type="region of interest" description="Disordered" evidence="2">
    <location>
        <begin position="1"/>
        <end position="160"/>
    </location>
</feature>
<gene>
    <name evidence="3" type="ORF">Bca52824_009840</name>
</gene>
<sequence>MKKVTKRKGGARGGRKDASTSSAATATATQETQPSQETQPTQEVEPKVESPVVAEKGENEGDDEAKPDGDGDSSTQQQEKEGDEEAKPDAKDPSASKKDAASSSSSKPQAAEKKEEAEKAPLRRGKRQRTPSTDSEKKETPRAKRGKAAKQQEADEPEYFKDKRSLEDLWKAAFPVGTEWNQLDELHEFEWDFTNLEEALQEGGNLYGKKVYVFGCTESQVVPDKKKNKTILVPAVVCVESSIPPSDKIGVISGQSEAEEIIPMREMKMAWVPYIPLDKRDKQVDRKKFPIFVLGCTQRRSALKHLKDDRVKKFSNCLPYINNPFKEGEPELSTVVQITFPSEPPVEREYDWEKNDLEEFTNDLIKDEALLQNKKDEFKEFVKEQCDSAKETYEKAKEALEKATEEMSEETKEAYNKMRLHKFYPVASPDTPDLSGIEKTSLINKYFGNAHEVL</sequence>
<accession>A0A8X8BA53</accession>
<dbReference type="PANTHER" id="PTHR33704">
    <property type="entry name" value="PROTEIN HEAT INTOLERANT 4-RELATED"/>
    <property type="match status" value="1"/>
</dbReference>